<organism evidence="3 4">
    <name type="scientific">Mytilus coruscus</name>
    <name type="common">Sea mussel</name>
    <dbReference type="NCBI Taxonomy" id="42192"/>
    <lineage>
        <taxon>Eukaryota</taxon>
        <taxon>Metazoa</taxon>
        <taxon>Spiralia</taxon>
        <taxon>Lophotrochozoa</taxon>
        <taxon>Mollusca</taxon>
        <taxon>Bivalvia</taxon>
        <taxon>Autobranchia</taxon>
        <taxon>Pteriomorphia</taxon>
        <taxon>Mytilida</taxon>
        <taxon>Mytiloidea</taxon>
        <taxon>Mytilidae</taxon>
        <taxon>Mytilinae</taxon>
        <taxon>Mytilus</taxon>
    </lineage>
</organism>
<evidence type="ECO:0000313" key="4">
    <source>
        <dbReference type="Proteomes" id="UP000507470"/>
    </source>
</evidence>
<name>A0A6J8EV03_MYTCO</name>
<keyword evidence="4" id="KW-1185">Reference proteome</keyword>
<proteinExistence type="predicted"/>
<accession>A0A6J8EV03</accession>
<gene>
    <name evidence="3" type="ORF">MCOR_56209</name>
</gene>
<evidence type="ECO:0000313" key="3">
    <source>
        <dbReference type="EMBL" id="CAC5424290.1"/>
    </source>
</evidence>
<dbReference type="AlphaFoldDB" id="A0A6J8EV03"/>
<feature type="domain" description="PARP14 first type I KH" evidence="2">
    <location>
        <begin position="198"/>
        <end position="275"/>
    </location>
</feature>
<evidence type="ECO:0000259" key="2">
    <source>
        <dbReference type="Pfam" id="PF23084"/>
    </source>
</evidence>
<sequence length="347" mass="39344">MILTSEAAFKYKTDLKDNVEQMKTIVRSIAQQRAKLEEKTKQYLILTQNLVQEIIKKGNELKNAVDKIVCDKVADVNNEEQVNIQKKTNEDRFLKNAQERGEIVLLKVTNAVENQGDTMLLNSRQALQEAMQSMLDIVKSDMEFPALSFEDGLLNEIALTQMIGSVVIPKPDALLACKRSHTIDRCKEDSGLQKFKPLPPLILSDIDIYKVQFLANFSQYKANLEQQLKLSHARIMWPPSRSDSKIVIECTLTKETENCRKLAMSWEEDIRKQLSAHVDALVTKKHTTLQEAWSGAMQKLREINISDPEDVSVSVEKPPACEIIVVGYEKAVKEVSDIIKKISKKSS</sequence>
<feature type="coiled-coil region" evidence="1">
    <location>
        <begin position="19"/>
        <end position="49"/>
    </location>
</feature>
<dbReference type="Pfam" id="PF23084">
    <property type="entry name" value="KH_PARP14_1"/>
    <property type="match status" value="1"/>
</dbReference>
<keyword evidence="1" id="KW-0175">Coiled coil</keyword>
<dbReference type="Proteomes" id="UP000507470">
    <property type="component" value="Unassembled WGS sequence"/>
</dbReference>
<dbReference type="OrthoDB" id="6161426at2759"/>
<reference evidence="3 4" key="1">
    <citation type="submission" date="2020-06" db="EMBL/GenBank/DDBJ databases">
        <authorList>
            <person name="Li R."/>
            <person name="Bekaert M."/>
        </authorList>
    </citation>
    <scope>NUCLEOTIDE SEQUENCE [LARGE SCALE GENOMIC DNA]</scope>
    <source>
        <strain evidence="4">wild</strain>
    </source>
</reference>
<protein>
    <recommendedName>
        <fullName evidence="2">PARP14 first type I KH domain-containing protein</fullName>
    </recommendedName>
</protein>
<dbReference type="EMBL" id="CACVKT020009997">
    <property type="protein sequence ID" value="CAC5424290.1"/>
    <property type="molecule type" value="Genomic_DNA"/>
</dbReference>
<dbReference type="InterPro" id="IPR057044">
    <property type="entry name" value="PARP14_KH_1"/>
</dbReference>
<evidence type="ECO:0000256" key="1">
    <source>
        <dbReference type="SAM" id="Coils"/>
    </source>
</evidence>